<dbReference type="PROSITE" id="PS50245">
    <property type="entry name" value="CAP_GLY_2"/>
    <property type="match status" value="1"/>
</dbReference>
<evidence type="ECO:0000256" key="2">
    <source>
        <dbReference type="ARBA" id="ARBA00030180"/>
    </source>
</evidence>
<dbReference type="Gene3D" id="3.80.10.10">
    <property type="entry name" value="Ribonuclease Inhibitor"/>
    <property type="match status" value="1"/>
</dbReference>
<dbReference type="Proteomes" id="UP000272942">
    <property type="component" value="Unassembled WGS sequence"/>
</dbReference>
<dbReference type="InterPro" id="IPR000938">
    <property type="entry name" value="CAP-Gly_domain"/>
</dbReference>
<name>A0A183AWL3_9TREM</name>
<evidence type="ECO:0000313" key="4">
    <source>
        <dbReference type="EMBL" id="VDP88378.1"/>
    </source>
</evidence>
<dbReference type="AlphaFoldDB" id="A0A183AWL3"/>
<keyword evidence="5" id="KW-1185">Reference proteome</keyword>
<dbReference type="InterPro" id="IPR036859">
    <property type="entry name" value="CAP-Gly_dom_sf"/>
</dbReference>
<dbReference type="InterPro" id="IPR032675">
    <property type="entry name" value="LRR_dom_sf"/>
</dbReference>
<reference evidence="6" key="1">
    <citation type="submission" date="2016-06" db="UniProtKB">
        <authorList>
            <consortium name="WormBaseParasite"/>
        </authorList>
    </citation>
    <scope>IDENTIFICATION</scope>
</reference>
<protein>
    <recommendedName>
        <fullName evidence="1">Tubulin-specific chaperone E</fullName>
    </recommendedName>
    <alternativeName>
        <fullName evidence="2">Tubulin-folding cofactor E</fullName>
    </alternativeName>
</protein>
<evidence type="ECO:0000259" key="3">
    <source>
        <dbReference type="PROSITE" id="PS50245"/>
    </source>
</evidence>
<sequence length="575" mass="63309">MVPPFYYRVTETHESDAQATYNVNEGTECGKIVSVNKTLVGCRVVHEDHFGTICYAGDLPKSKGPWLGIDWDNPARGRHNGVYSGVRYFETKTDTSGSFVRPDKVSLGTSIEEALVYRYVLCAECQMSVQKLPPFVDVVNNPALAMNFSSGPIQPSGVSRRLEAFFSGALTAEEAEYSGQGGNSTVPFRIELFTTPARTKVNSSEDGSTAARHRNCGPQGAESLLKRLRSVSLTLIPVFRALRAGTEPETAPLWPLSGGTLGILLPNLSDLELSGCLLSRWIDVAEICIQIPWLKSLTVSNNRIRLPLPPDWASNAEPVANPDTMRLQFDVDTNPQEAERICATAFPNIFQLILVRLGCLDWIGVMRIIRWTPSIKSLAVPYNPLGPVPEIWPNPVIELFRQLMELDLTHTGITDVTRLFAILGPSTVLESLLLNQNAVAHLPVFPLAEPVTGDGTSDTAHKLGSLQHTTWFPQLILNRVEITAEERRGAELDYMKRYGSEWIASGGTVVESANPADEPAITMGESFARDHPIFSRLCAKYGPPEAGETKVSGICFLDSELSLRCYLRFRLVYST</sequence>
<dbReference type="SUPFAM" id="SSF74924">
    <property type="entry name" value="Cap-Gly domain"/>
    <property type="match status" value="1"/>
</dbReference>
<dbReference type="Gene3D" id="2.30.30.190">
    <property type="entry name" value="CAP Gly-rich-like domain"/>
    <property type="match status" value="1"/>
</dbReference>
<dbReference type="EMBL" id="UZAN01050666">
    <property type="protein sequence ID" value="VDP88378.1"/>
    <property type="molecule type" value="Genomic_DNA"/>
</dbReference>
<evidence type="ECO:0000313" key="6">
    <source>
        <dbReference type="WBParaSite" id="ECPE_0001138301-mRNA-1"/>
    </source>
</evidence>
<dbReference type="OrthoDB" id="5273213at2759"/>
<dbReference type="SUPFAM" id="SSF52047">
    <property type="entry name" value="RNI-like"/>
    <property type="match status" value="1"/>
</dbReference>
<feature type="domain" description="CAP-Gly" evidence="3">
    <location>
        <begin position="57"/>
        <end position="101"/>
    </location>
</feature>
<proteinExistence type="predicted"/>
<evidence type="ECO:0000256" key="1">
    <source>
        <dbReference type="ARBA" id="ARBA00015004"/>
    </source>
</evidence>
<dbReference type="SMART" id="SM01052">
    <property type="entry name" value="CAP_GLY"/>
    <property type="match status" value="1"/>
</dbReference>
<organism evidence="6">
    <name type="scientific">Echinostoma caproni</name>
    <dbReference type="NCBI Taxonomy" id="27848"/>
    <lineage>
        <taxon>Eukaryota</taxon>
        <taxon>Metazoa</taxon>
        <taxon>Spiralia</taxon>
        <taxon>Lophotrochozoa</taxon>
        <taxon>Platyhelminthes</taxon>
        <taxon>Trematoda</taxon>
        <taxon>Digenea</taxon>
        <taxon>Plagiorchiida</taxon>
        <taxon>Echinostomata</taxon>
        <taxon>Echinostomatoidea</taxon>
        <taxon>Echinostomatidae</taxon>
        <taxon>Echinostoma</taxon>
    </lineage>
</organism>
<reference evidence="4 5" key="2">
    <citation type="submission" date="2018-11" db="EMBL/GenBank/DDBJ databases">
        <authorList>
            <consortium name="Pathogen Informatics"/>
        </authorList>
    </citation>
    <scope>NUCLEOTIDE SEQUENCE [LARGE SCALE GENOMIC DNA]</scope>
    <source>
        <strain evidence="4 5">Egypt</strain>
    </source>
</reference>
<dbReference type="Pfam" id="PF01302">
    <property type="entry name" value="CAP_GLY"/>
    <property type="match status" value="1"/>
</dbReference>
<dbReference type="WBParaSite" id="ECPE_0001138301-mRNA-1">
    <property type="protein sequence ID" value="ECPE_0001138301-mRNA-1"/>
    <property type="gene ID" value="ECPE_0001138301"/>
</dbReference>
<gene>
    <name evidence="4" type="ORF">ECPE_LOCUS11348</name>
</gene>
<accession>A0A183AWL3</accession>
<evidence type="ECO:0000313" key="5">
    <source>
        <dbReference type="Proteomes" id="UP000272942"/>
    </source>
</evidence>